<dbReference type="RefSeq" id="WP_191124060.1">
    <property type="nucleotide sequence ID" value="NZ_JACXWY010000005.1"/>
</dbReference>
<dbReference type="EMBL" id="JACXWY010000005">
    <property type="protein sequence ID" value="MBD3845969.1"/>
    <property type="molecule type" value="Genomic_DNA"/>
</dbReference>
<name>A0A927HZ72_9HYPH</name>
<protein>
    <recommendedName>
        <fullName evidence="3">HD domain-containing protein</fullName>
    </recommendedName>
</protein>
<dbReference type="SUPFAM" id="SSF109604">
    <property type="entry name" value="HD-domain/PDEase-like"/>
    <property type="match status" value="1"/>
</dbReference>
<keyword evidence="2" id="KW-1185">Reference proteome</keyword>
<reference evidence="1" key="1">
    <citation type="submission" date="2020-09" db="EMBL/GenBank/DDBJ databases">
        <title>Bosea spartocytisi sp. nov. a root nodule endophyte of Spartocytisus supranubius in the high mountain ecosystem fo the Teide National Park (Canary Islands, Spain).</title>
        <authorList>
            <person name="Pulido-Suarez L."/>
            <person name="Peix A."/>
            <person name="Igual J.M."/>
            <person name="Socas-Perez N."/>
            <person name="Velazquez E."/>
            <person name="Flores-Felix J.D."/>
            <person name="Leon-Barrios M."/>
        </authorList>
    </citation>
    <scope>NUCLEOTIDE SEQUENCE</scope>
    <source>
        <strain evidence="1">SSUT16</strain>
    </source>
</reference>
<gene>
    <name evidence="1" type="ORF">IED13_09690</name>
</gene>
<accession>A0A927HZ72</accession>
<dbReference type="AlphaFoldDB" id="A0A927HZ72"/>
<dbReference type="Proteomes" id="UP000619295">
    <property type="component" value="Unassembled WGS sequence"/>
</dbReference>
<dbReference type="Gene3D" id="1.10.3210.10">
    <property type="entry name" value="Hypothetical protein af1432"/>
    <property type="match status" value="1"/>
</dbReference>
<organism evidence="1 2">
    <name type="scientific">Bosea spartocytisi</name>
    <dbReference type="NCBI Taxonomy" id="2773451"/>
    <lineage>
        <taxon>Bacteria</taxon>
        <taxon>Pseudomonadati</taxon>
        <taxon>Pseudomonadota</taxon>
        <taxon>Alphaproteobacteria</taxon>
        <taxon>Hyphomicrobiales</taxon>
        <taxon>Boseaceae</taxon>
        <taxon>Bosea</taxon>
    </lineage>
</organism>
<proteinExistence type="predicted"/>
<evidence type="ECO:0008006" key="3">
    <source>
        <dbReference type="Google" id="ProtNLM"/>
    </source>
</evidence>
<comment type="caution">
    <text evidence="1">The sequence shown here is derived from an EMBL/GenBank/DDBJ whole genome shotgun (WGS) entry which is preliminary data.</text>
</comment>
<evidence type="ECO:0000313" key="2">
    <source>
        <dbReference type="Proteomes" id="UP000619295"/>
    </source>
</evidence>
<sequence>MKPADTVPAQEAAWAQTASGRALPLGRAVEPGTIDVARDIAVPLGNAGRFANQMPTGIIYSAAQHCCIGADYLWSQTQDPVFAMAFLLHDGHEAILTDIPAPVLDAMQQVLDDMRREIGADVVPRISMRRIKQRLAEPIDRYLHAEAGLPWPLPAVVRDRVHLLDMQLLMTEREHLLARAPRRWHENLERLPHLKLKHRIKPLSPARASEAWLTRFQRWSQQLHAQRSQLSIPAIADRIQEAAR</sequence>
<evidence type="ECO:0000313" key="1">
    <source>
        <dbReference type="EMBL" id="MBD3845969.1"/>
    </source>
</evidence>